<evidence type="ECO:0000256" key="1">
    <source>
        <dbReference type="ARBA" id="ARBA00004141"/>
    </source>
</evidence>
<feature type="domain" description="Integral membrane bound transporter" evidence="6">
    <location>
        <begin position="254"/>
        <end position="379"/>
    </location>
</feature>
<evidence type="ECO:0000259" key="6">
    <source>
        <dbReference type="Pfam" id="PF13515"/>
    </source>
</evidence>
<comment type="subcellular location">
    <subcellularLocation>
        <location evidence="1">Membrane</location>
        <topology evidence="1">Multi-pass membrane protein</topology>
    </subcellularLocation>
</comment>
<keyword evidence="2 5" id="KW-0812">Transmembrane</keyword>
<sequence length="407" mass="42885">MRCCGTGESRRRVWSRKVNGEGDSVLDTTPLCRLRESERQCGVPSTRCRKNERNPVSQVTEFFRVPPSQRDHVPAARIALSVAVPLLFLLVVGRTDLAIYAAFGAFTSIYARNEPIRARFKHQSQAGVLITACVMLGALLSNLGAPEPVVLGITALVAGIGALLAAYLTLKPAGSLFFIFATGAIGSLPNAAPTWQAGLIAAVSAALSVALGLAFKYVGEGIRGPVMPVPEHHGLTTGQLWAHAGRFFLATGVAGILGSLSGLSHSYWAMVAAAAPIAAPDLSARLQRGVHRVVGTLGGVGVTAFLLSLQLQSWHIVVFVIILQFLAELFVGRNYSVALLFITPLALLMTELASPGGTSSLLQARALETVIGAACGLAVVYIFRSRSERAADTQAIPLMRQAANGGK</sequence>
<evidence type="ECO:0000256" key="2">
    <source>
        <dbReference type="ARBA" id="ARBA00022692"/>
    </source>
</evidence>
<feature type="transmembrane region" description="Helical" evidence="5">
    <location>
        <begin position="175"/>
        <end position="192"/>
    </location>
</feature>
<organism evidence="7 8">
    <name type="scientific">Kocuria marina subsp. indica</name>
    <dbReference type="NCBI Taxonomy" id="1049583"/>
    <lineage>
        <taxon>Bacteria</taxon>
        <taxon>Bacillati</taxon>
        <taxon>Actinomycetota</taxon>
        <taxon>Actinomycetes</taxon>
        <taxon>Micrococcales</taxon>
        <taxon>Micrococcaceae</taxon>
        <taxon>Kocuria</taxon>
    </lineage>
</organism>
<feature type="transmembrane region" description="Helical" evidence="5">
    <location>
        <begin position="125"/>
        <end position="143"/>
    </location>
</feature>
<feature type="transmembrane region" description="Helical" evidence="5">
    <location>
        <begin position="362"/>
        <end position="383"/>
    </location>
</feature>
<evidence type="ECO:0000256" key="3">
    <source>
        <dbReference type="ARBA" id="ARBA00022989"/>
    </source>
</evidence>
<feature type="transmembrane region" description="Helical" evidence="5">
    <location>
        <begin position="149"/>
        <end position="168"/>
    </location>
</feature>
<dbReference type="EMBL" id="WMHZ01000002">
    <property type="protein sequence ID" value="NDO77059.1"/>
    <property type="molecule type" value="Genomic_DNA"/>
</dbReference>
<evidence type="ECO:0000256" key="5">
    <source>
        <dbReference type="SAM" id="Phobius"/>
    </source>
</evidence>
<evidence type="ECO:0000313" key="8">
    <source>
        <dbReference type="Proteomes" id="UP000471026"/>
    </source>
</evidence>
<evidence type="ECO:0000313" key="7">
    <source>
        <dbReference type="EMBL" id="NDO77059.1"/>
    </source>
</evidence>
<dbReference type="Proteomes" id="UP000471026">
    <property type="component" value="Unassembled WGS sequence"/>
</dbReference>
<keyword evidence="3 5" id="KW-1133">Transmembrane helix</keyword>
<protein>
    <submittedName>
        <fullName evidence="7">FUSC family protein</fullName>
    </submittedName>
</protein>
<feature type="transmembrane region" description="Helical" evidence="5">
    <location>
        <begin position="240"/>
        <end position="260"/>
    </location>
</feature>
<dbReference type="InterPro" id="IPR049453">
    <property type="entry name" value="Memb_transporter_dom"/>
</dbReference>
<comment type="caution">
    <text evidence="7">The sequence shown here is derived from an EMBL/GenBank/DDBJ whole genome shotgun (WGS) entry which is preliminary data.</text>
</comment>
<feature type="transmembrane region" description="Helical" evidence="5">
    <location>
        <begin position="198"/>
        <end position="219"/>
    </location>
</feature>
<dbReference type="Pfam" id="PF13515">
    <property type="entry name" value="FUSC_2"/>
    <property type="match status" value="1"/>
</dbReference>
<dbReference type="GO" id="GO:0016020">
    <property type="term" value="C:membrane"/>
    <property type="evidence" value="ECO:0007669"/>
    <property type="project" value="UniProtKB-SubCell"/>
</dbReference>
<name>A0A6N9QVA5_9MICC</name>
<accession>A0A6N9QVA5</accession>
<reference evidence="7 8" key="1">
    <citation type="submission" date="2019-11" db="EMBL/GenBank/DDBJ databases">
        <title>Draft genome sequence of Kocuria indica DP-K7, a methyl red degrading Actinobacterium.</title>
        <authorList>
            <person name="Kumaran S."/>
            <person name="Tischler D."/>
            <person name="Ngo A.C.R."/>
            <person name="Schultes F."/>
        </authorList>
    </citation>
    <scope>NUCLEOTIDE SEQUENCE [LARGE SCALE GENOMIC DNA]</scope>
    <source>
        <strain evidence="7 8">DP-K7</strain>
    </source>
</reference>
<gene>
    <name evidence="7" type="ORF">GKZ75_02090</name>
</gene>
<feature type="transmembrane region" description="Helical" evidence="5">
    <location>
        <begin position="338"/>
        <end position="356"/>
    </location>
</feature>
<proteinExistence type="predicted"/>
<dbReference type="AlphaFoldDB" id="A0A6N9QVA5"/>
<evidence type="ECO:0000256" key="4">
    <source>
        <dbReference type="ARBA" id="ARBA00023136"/>
    </source>
</evidence>
<keyword evidence="4 5" id="KW-0472">Membrane</keyword>